<dbReference type="EMBL" id="CAJNNV010033258">
    <property type="protein sequence ID" value="CAE8643062.1"/>
    <property type="molecule type" value="Genomic_DNA"/>
</dbReference>
<dbReference type="AlphaFoldDB" id="A0A813I015"/>
<dbReference type="GO" id="GO:0003824">
    <property type="term" value="F:catalytic activity"/>
    <property type="evidence" value="ECO:0007669"/>
    <property type="project" value="InterPro"/>
</dbReference>
<reference evidence="2" key="1">
    <citation type="submission" date="2021-02" db="EMBL/GenBank/DDBJ databases">
        <authorList>
            <person name="Dougan E. K."/>
            <person name="Rhodes N."/>
            <person name="Thang M."/>
            <person name="Chan C."/>
        </authorList>
    </citation>
    <scope>NUCLEOTIDE SEQUENCE</scope>
</reference>
<evidence type="ECO:0000259" key="1">
    <source>
        <dbReference type="PROSITE" id="PS50035"/>
    </source>
</evidence>
<name>A0A813I015_POLGL</name>
<proteinExistence type="predicted"/>
<dbReference type="SUPFAM" id="SSF56024">
    <property type="entry name" value="Phospholipase D/nuclease"/>
    <property type="match status" value="1"/>
</dbReference>
<dbReference type="PROSITE" id="PS50035">
    <property type="entry name" value="PLD"/>
    <property type="match status" value="1"/>
</dbReference>
<evidence type="ECO:0000313" key="3">
    <source>
        <dbReference type="Proteomes" id="UP000654075"/>
    </source>
</evidence>
<dbReference type="InterPro" id="IPR001736">
    <property type="entry name" value="PLipase_D/transphosphatidylase"/>
</dbReference>
<comment type="caution">
    <text evidence="2">The sequence shown here is derived from an EMBL/GenBank/DDBJ whole genome shotgun (WGS) entry which is preliminary data.</text>
</comment>
<sequence>MTVPLPGTVWPTIYFPAIGGALCRGVDVHMVVSNPHSKPGGVKAASYGNGWTCVDVAGMLVKAAMKSNPQVSVEEMSQIVSSHLHITYIRSTSTCRDWPDGQHAGNHSKVIVVDEIAHYIGPQNLYMVNLCEWGLIFDDEVQTAQFMDHYWNPMWNAVLPC</sequence>
<gene>
    <name evidence="2" type="ORF">PGLA1383_LOCUS57432</name>
</gene>
<organism evidence="2 3">
    <name type="scientific">Polarella glacialis</name>
    <name type="common">Dinoflagellate</name>
    <dbReference type="NCBI Taxonomy" id="89957"/>
    <lineage>
        <taxon>Eukaryota</taxon>
        <taxon>Sar</taxon>
        <taxon>Alveolata</taxon>
        <taxon>Dinophyceae</taxon>
        <taxon>Suessiales</taxon>
        <taxon>Suessiaceae</taxon>
        <taxon>Polarella</taxon>
    </lineage>
</organism>
<keyword evidence="3" id="KW-1185">Reference proteome</keyword>
<feature type="domain" description="PLD phosphodiesterase" evidence="1">
    <location>
        <begin position="102"/>
        <end position="129"/>
    </location>
</feature>
<dbReference type="PANTHER" id="PTHR21248:SF22">
    <property type="entry name" value="PHOSPHOLIPASE D"/>
    <property type="match status" value="1"/>
</dbReference>
<dbReference type="Gene3D" id="3.30.870.10">
    <property type="entry name" value="Endonuclease Chain A"/>
    <property type="match status" value="1"/>
</dbReference>
<evidence type="ECO:0000313" key="2">
    <source>
        <dbReference type="EMBL" id="CAE8643062.1"/>
    </source>
</evidence>
<protein>
    <recommendedName>
        <fullName evidence="1">PLD phosphodiesterase domain-containing protein</fullName>
    </recommendedName>
</protein>
<accession>A0A813I015</accession>
<dbReference type="PANTHER" id="PTHR21248">
    <property type="entry name" value="CARDIOLIPIN SYNTHASE"/>
    <property type="match status" value="1"/>
</dbReference>
<dbReference type="Proteomes" id="UP000654075">
    <property type="component" value="Unassembled WGS sequence"/>
</dbReference>